<evidence type="ECO:0000313" key="4">
    <source>
        <dbReference type="Proteomes" id="UP000318733"/>
    </source>
</evidence>
<keyword evidence="3" id="KW-0808">Transferase</keyword>
<dbReference type="AlphaFoldDB" id="A0A556MG85"/>
<feature type="transmembrane region" description="Helical" evidence="1">
    <location>
        <begin position="219"/>
        <end position="236"/>
    </location>
</feature>
<feature type="transmembrane region" description="Helical" evidence="1">
    <location>
        <begin position="190"/>
        <end position="207"/>
    </location>
</feature>
<protein>
    <submittedName>
        <fullName evidence="3">Acyltransferase</fullName>
    </submittedName>
</protein>
<keyword evidence="1" id="KW-0812">Transmembrane</keyword>
<feature type="transmembrane region" description="Helical" evidence="1">
    <location>
        <begin position="294"/>
        <end position="312"/>
    </location>
</feature>
<feature type="domain" description="Acyltransferase 3" evidence="2">
    <location>
        <begin position="23"/>
        <end position="353"/>
    </location>
</feature>
<name>A0A556MG85_9SPHI</name>
<dbReference type="Pfam" id="PF01757">
    <property type="entry name" value="Acyl_transf_3"/>
    <property type="match status" value="1"/>
</dbReference>
<feature type="transmembrane region" description="Helical" evidence="1">
    <location>
        <begin position="66"/>
        <end position="87"/>
    </location>
</feature>
<sequence length="388" mass="44783">MNIFDKATLTNCTVIETKKHIDRVDILRGIAIICVFLFHAQEFLFPKFKLGDNTGKTGLLNLLPTAYGWTGVELFLLVSGFVIHLGFLSGNQQFNLSVFYSKRFWRIYPPYLLSLLIFCFTGAGINYYTHSREGLKDLFAHLFLIHNLFDRFYYSINGVYWSLALEMQLYLLYPLLLWLRKKYGINKTTLIIWLIMPVSYGITYFIMSGSKVAQSNFVLNYWGIWALGALLAERYFNNKILFKKHRGVIAFAGFVLIILAGFYVSPALSALISVIAWLAFFEWVLHAQINTKAYTLKILIAIGLCSYSIYLLHEPPLFKMLLWFNILAPKSYLAFVKAIPAFVIIFIVSYLYYKIIELPSIKLGQYFRRKLNLKSAPHSQKSTKTDEA</sequence>
<feature type="transmembrane region" description="Helical" evidence="1">
    <location>
        <begin position="108"/>
        <end position="128"/>
    </location>
</feature>
<dbReference type="EMBL" id="VLPK01000004">
    <property type="protein sequence ID" value="TSJ38822.1"/>
    <property type="molecule type" value="Genomic_DNA"/>
</dbReference>
<feature type="transmembrane region" description="Helical" evidence="1">
    <location>
        <begin position="248"/>
        <end position="264"/>
    </location>
</feature>
<feature type="transmembrane region" description="Helical" evidence="1">
    <location>
        <begin position="26"/>
        <end position="46"/>
    </location>
</feature>
<comment type="caution">
    <text evidence="3">The sequence shown here is derived from an EMBL/GenBank/DDBJ whole genome shotgun (WGS) entry which is preliminary data.</text>
</comment>
<keyword evidence="4" id="KW-1185">Reference proteome</keyword>
<keyword evidence="1" id="KW-1133">Transmembrane helix</keyword>
<keyword evidence="3" id="KW-0012">Acyltransferase</keyword>
<dbReference type="InterPro" id="IPR002656">
    <property type="entry name" value="Acyl_transf_3_dom"/>
</dbReference>
<keyword evidence="1" id="KW-0472">Membrane</keyword>
<proteinExistence type="predicted"/>
<dbReference type="PANTHER" id="PTHR23028:SF53">
    <property type="entry name" value="ACYL_TRANSF_3 DOMAIN-CONTAINING PROTEIN"/>
    <property type="match status" value="1"/>
</dbReference>
<feature type="transmembrane region" description="Helical" evidence="1">
    <location>
        <begin position="270"/>
        <end position="287"/>
    </location>
</feature>
<organism evidence="3 4">
    <name type="scientific">Mucilaginibacter corticis</name>
    <dbReference type="NCBI Taxonomy" id="2597670"/>
    <lineage>
        <taxon>Bacteria</taxon>
        <taxon>Pseudomonadati</taxon>
        <taxon>Bacteroidota</taxon>
        <taxon>Sphingobacteriia</taxon>
        <taxon>Sphingobacteriales</taxon>
        <taxon>Sphingobacteriaceae</taxon>
        <taxon>Mucilaginibacter</taxon>
    </lineage>
</organism>
<evidence type="ECO:0000313" key="3">
    <source>
        <dbReference type="EMBL" id="TSJ38822.1"/>
    </source>
</evidence>
<gene>
    <name evidence="3" type="ORF">FO440_20170</name>
</gene>
<dbReference type="GO" id="GO:0016747">
    <property type="term" value="F:acyltransferase activity, transferring groups other than amino-acyl groups"/>
    <property type="evidence" value="ECO:0007669"/>
    <property type="project" value="InterPro"/>
</dbReference>
<dbReference type="OrthoDB" id="290051at2"/>
<reference evidence="3 4" key="1">
    <citation type="submission" date="2019-07" db="EMBL/GenBank/DDBJ databases">
        <authorList>
            <person name="Huq M.A."/>
        </authorList>
    </citation>
    <scope>NUCLEOTIDE SEQUENCE [LARGE SCALE GENOMIC DNA]</scope>
    <source>
        <strain evidence="3 4">MAH-19</strain>
    </source>
</reference>
<feature type="transmembrane region" description="Helical" evidence="1">
    <location>
        <begin position="332"/>
        <end position="353"/>
    </location>
</feature>
<evidence type="ECO:0000259" key="2">
    <source>
        <dbReference type="Pfam" id="PF01757"/>
    </source>
</evidence>
<dbReference type="GO" id="GO:0000271">
    <property type="term" value="P:polysaccharide biosynthetic process"/>
    <property type="evidence" value="ECO:0007669"/>
    <property type="project" value="TreeGrafter"/>
</dbReference>
<evidence type="ECO:0000256" key="1">
    <source>
        <dbReference type="SAM" id="Phobius"/>
    </source>
</evidence>
<dbReference type="Proteomes" id="UP000318733">
    <property type="component" value="Unassembled WGS sequence"/>
</dbReference>
<dbReference type="InterPro" id="IPR050879">
    <property type="entry name" value="Acyltransferase_3"/>
</dbReference>
<dbReference type="PANTHER" id="PTHR23028">
    <property type="entry name" value="ACETYLTRANSFERASE"/>
    <property type="match status" value="1"/>
</dbReference>
<accession>A0A556MG85</accession>
<feature type="transmembrane region" description="Helical" evidence="1">
    <location>
        <begin position="158"/>
        <end position="178"/>
    </location>
</feature>
<dbReference type="GO" id="GO:0016020">
    <property type="term" value="C:membrane"/>
    <property type="evidence" value="ECO:0007669"/>
    <property type="project" value="TreeGrafter"/>
</dbReference>